<feature type="region of interest" description="Disordered" evidence="1">
    <location>
        <begin position="264"/>
        <end position="289"/>
    </location>
</feature>
<comment type="caution">
    <text evidence="2">The sequence shown here is derived from an EMBL/GenBank/DDBJ whole genome shotgun (WGS) entry which is preliminary data.</text>
</comment>
<keyword evidence="3" id="KW-1185">Reference proteome</keyword>
<sequence length="289" mass="31350">TCTLFSYTYVSTTSDQRAYSNDRMILPPPCEAWQIGADKRGGAPAAGSGGPARKARPTAAGDGGEPPRGTGRDLFDEDYDQRDQALRKLVLKNSQEIRDLMHQTGDFWLVPATSKPFAAGLEAGKEYGKAVRAAGKKHGLGSPHVHVAMATLRSLHDEIDGEQGSALEKSSKQVIREFVEATNHTKGNILVEEMILAFKVQETHKREDLDAGDRLGKISFTLNPTPCLQAKLANHEVGEQAMEAVKVYEVMKLKTAITIGVQSINGKKATGPGPKTALERSVESTSRRR</sequence>
<proteinExistence type="predicted"/>
<protein>
    <submittedName>
        <fullName evidence="2">Uncharacterized protein</fullName>
    </submittedName>
</protein>
<evidence type="ECO:0000313" key="3">
    <source>
        <dbReference type="Proteomes" id="UP001189429"/>
    </source>
</evidence>
<organism evidence="2 3">
    <name type="scientific">Prorocentrum cordatum</name>
    <dbReference type="NCBI Taxonomy" id="2364126"/>
    <lineage>
        <taxon>Eukaryota</taxon>
        <taxon>Sar</taxon>
        <taxon>Alveolata</taxon>
        <taxon>Dinophyceae</taxon>
        <taxon>Prorocentrales</taxon>
        <taxon>Prorocentraceae</taxon>
        <taxon>Prorocentrum</taxon>
    </lineage>
</organism>
<evidence type="ECO:0000313" key="2">
    <source>
        <dbReference type="EMBL" id="CAK0805762.1"/>
    </source>
</evidence>
<name>A0ABN9QIC6_9DINO</name>
<feature type="region of interest" description="Disordered" evidence="1">
    <location>
        <begin position="35"/>
        <end position="75"/>
    </location>
</feature>
<evidence type="ECO:0000256" key="1">
    <source>
        <dbReference type="SAM" id="MobiDB-lite"/>
    </source>
</evidence>
<reference evidence="2" key="1">
    <citation type="submission" date="2023-10" db="EMBL/GenBank/DDBJ databases">
        <authorList>
            <person name="Chen Y."/>
            <person name="Shah S."/>
            <person name="Dougan E. K."/>
            <person name="Thang M."/>
            <person name="Chan C."/>
        </authorList>
    </citation>
    <scope>NUCLEOTIDE SEQUENCE [LARGE SCALE GENOMIC DNA]</scope>
</reference>
<feature type="compositionally biased region" description="Basic and acidic residues" evidence="1">
    <location>
        <begin position="277"/>
        <end position="289"/>
    </location>
</feature>
<dbReference type="Proteomes" id="UP001189429">
    <property type="component" value="Unassembled WGS sequence"/>
</dbReference>
<accession>A0ABN9QIC6</accession>
<gene>
    <name evidence="2" type="ORF">PCOR1329_LOCUS12198</name>
</gene>
<feature type="non-terminal residue" evidence="2">
    <location>
        <position position="1"/>
    </location>
</feature>
<dbReference type="EMBL" id="CAUYUJ010003550">
    <property type="protein sequence ID" value="CAK0805762.1"/>
    <property type="molecule type" value="Genomic_DNA"/>
</dbReference>